<gene>
    <name evidence="3" type="ORF">LAD12857_19620</name>
</gene>
<dbReference type="EMBL" id="BRPJ01000033">
    <property type="protein sequence ID" value="GLB30039.1"/>
    <property type="molecule type" value="Genomic_DNA"/>
</dbReference>
<organism evidence="3 4">
    <name type="scientific">Lacrimispora amygdalina</name>
    <dbReference type="NCBI Taxonomy" id="253257"/>
    <lineage>
        <taxon>Bacteria</taxon>
        <taxon>Bacillati</taxon>
        <taxon>Bacillota</taxon>
        <taxon>Clostridia</taxon>
        <taxon>Lachnospirales</taxon>
        <taxon>Lachnospiraceae</taxon>
        <taxon>Lacrimispora</taxon>
    </lineage>
</organism>
<name>A0ABQ5M542_9FIRM</name>
<keyword evidence="2" id="KW-0472">Membrane</keyword>
<evidence type="ECO:0000313" key="3">
    <source>
        <dbReference type="EMBL" id="GLB30039.1"/>
    </source>
</evidence>
<dbReference type="RefSeq" id="WP_346065162.1">
    <property type="nucleotide sequence ID" value="NZ_BRPJ01000033.1"/>
</dbReference>
<feature type="coiled-coil region" evidence="1">
    <location>
        <begin position="200"/>
        <end position="227"/>
    </location>
</feature>
<protein>
    <submittedName>
        <fullName evidence="3">Uncharacterized protein</fullName>
    </submittedName>
</protein>
<reference evidence="3 4" key="1">
    <citation type="journal article" date="2024" name="Int. J. Syst. Evol. Microbiol.">
        <title>Lacrimispora brassicae sp. nov. isolated from fermented cabbage, and proposal of Clostridium indicum Gundawar et al. 2019 and Clostridium methoxybenzovorans Mechichi et al. 1999 as heterotypic synonyms of Lacrimispora amygdalina (Parshina et al. 2003) Haas and Blanchard 2020 and Lacrimispora indolis (McClung and McCoy 1957) Haas and Blanchard 2020, respectively.</title>
        <authorList>
            <person name="Kobayashi H."/>
            <person name="Tanizawa Y."/>
            <person name="Sakamoto M."/>
            <person name="Ohkuma M."/>
            <person name="Tohno M."/>
        </authorList>
    </citation>
    <scope>NUCLEOTIDE SEQUENCE [LARGE SCALE GENOMIC DNA]</scope>
    <source>
        <strain evidence="3 4">DSM 12857</strain>
    </source>
</reference>
<evidence type="ECO:0000256" key="1">
    <source>
        <dbReference type="SAM" id="Coils"/>
    </source>
</evidence>
<evidence type="ECO:0000313" key="4">
    <source>
        <dbReference type="Proteomes" id="UP001419084"/>
    </source>
</evidence>
<sequence length="445" mass="47341">MPIPFLLAGLGVAAGIIGAGGHLSAKETNEKAQRISEDAQDLYNNSKMSLEGAQNNTEKALLQFGYAKKKILDCSMKQFLQSYEKIKSIEVKNSVGLDEISNFSIDRQDAILIRKMSDIYSSTISSGATGAAAGTVIALAASGSLPVVTGTLSLAGSTLAMGEIGAAAGIAGSALSFGAAMTPLAAVAAPVVLFTGISASIKADENLEKAQTMYAEAEAASEKMKVSETLCRAIADRSNMFNEVLVQVDEMFSECARMLDTVVRKKAGIFGQKKIKSDNLSDEELKLIAVTRSLAGAVKSIIDTPILSKNGNVSAESEDIYSQITFKLPVFTEAVKEVKSYDYNTKEKAIRQSNTCITANNNISMRTPMGDLELLAIIFSGVTIGTLIICPFIVLSMILVIPSLVMCLIAWKNKVNHENVIIALTITDGLILLFYIVIIALLVLG</sequence>
<evidence type="ECO:0000256" key="2">
    <source>
        <dbReference type="SAM" id="Phobius"/>
    </source>
</evidence>
<accession>A0ABQ5M542</accession>
<feature type="transmembrane region" description="Helical" evidence="2">
    <location>
        <begin position="420"/>
        <end position="444"/>
    </location>
</feature>
<keyword evidence="2" id="KW-1133">Transmembrane helix</keyword>
<keyword evidence="1" id="KW-0175">Coiled coil</keyword>
<comment type="caution">
    <text evidence="3">The sequence shown here is derived from an EMBL/GenBank/DDBJ whole genome shotgun (WGS) entry which is preliminary data.</text>
</comment>
<keyword evidence="2" id="KW-0812">Transmembrane</keyword>
<feature type="transmembrane region" description="Helical" evidence="2">
    <location>
        <begin position="375"/>
        <end position="408"/>
    </location>
</feature>
<proteinExistence type="predicted"/>
<keyword evidence="4" id="KW-1185">Reference proteome</keyword>
<dbReference type="Proteomes" id="UP001419084">
    <property type="component" value="Unassembled WGS sequence"/>
</dbReference>